<feature type="transmembrane region" description="Helical" evidence="1">
    <location>
        <begin position="12"/>
        <end position="31"/>
    </location>
</feature>
<dbReference type="AlphaFoldDB" id="A0A7G3B5P0"/>
<proteinExistence type="predicted"/>
<keyword evidence="1" id="KW-1133">Transmembrane helix</keyword>
<dbReference type="EMBL" id="GITU01011057">
    <property type="protein sequence ID" value="MBC1179760.1"/>
    <property type="molecule type" value="Transcribed_RNA"/>
</dbReference>
<organism evidence="2">
    <name type="scientific">Lutzomyia longipalpis</name>
    <name type="common">Sand fly</name>
    <dbReference type="NCBI Taxonomy" id="7200"/>
    <lineage>
        <taxon>Eukaryota</taxon>
        <taxon>Metazoa</taxon>
        <taxon>Ecdysozoa</taxon>
        <taxon>Arthropoda</taxon>
        <taxon>Hexapoda</taxon>
        <taxon>Insecta</taxon>
        <taxon>Pterygota</taxon>
        <taxon>Neoptera</taxon>
        <taxon>Endopterygota</taxon>
        <taxon>Diptera</taxon>
        <taxon>Nematocera</taxon>
        <taxon>Psychodoidea</taxon>
        <taxon>Psychodidae</taxon>
        <taxon>Lutzomyia</taxon>
        <taxon>Lutzomyia</taxon>
    </lineage>
</organism>
<reference evidence="2" key="1">
    <citation type="journal article" date="2020" name="BMC">
        <title>Leishmania infection induces a limited differential gene expression in the sand fly midgut.</title>
        <authorList>
            <person name="Coutinho-Abreu I.V."/>
            <person name="Serafim T.D."/>
            <person name="Meneses C."/>
            <person name="Kamhawi S."/>
            <person name="Oliveira F."/>
            <person name="Valenzuela J.G."/>
        </authorList>
    </citation>
    <scope>NUCLEOTIDE SEQUENCE</scope>
    <source>
        <strain evidence="2">Jacobina</strain>
        <tissue evidence="2">Midgut</tissue>
    </source>
</reference>
<evidence type="ECO:0000313" key="2">
    <source>
        <dbReference type="EMBL" id="MBC1179760.1"/>
    </source>
</evidence>
<accession>A0A7G3B5P0</accession>
<protein>
    <submittedName>
        <fullName evidence="2">Uncharacterized protein</fullName>
    </submittedName>
</protein>
<keyword evidence="1" id="KW-0812">Transmembrane</keyword>
<sequence length="88" mass="9950">MIQLMEIIKELLLTILGGFCAAIYSIIALLVSPPQGFNLRHLGALFPQNLLRIDNLFLILSMYSRQELEILPNFPEECKHLPTLKLSG</sequence>
<keyword evidence="1" id="KW-0472">Membrane</keyword>
<name>A0A7G3B5P0_LUTLO</name>
<evidence type="ECO:0000256" key="1">
    <source>
        <dbReference type="SAM" id="Phobius"/>
    </source>
</evidence>